<evidence type="ECO:0000313" key="1">
    <source>
        <dbReference type="EMBL" id="HAT4309082.1"/>
    </source>
</evidence>
<gene>
    <name evidence="1" type="ORF">I9080_002926</name>
</gene>
<organism evidence="1">
    <name type="scientific">Clostridium perfringens</name>
    <dbReference type="NCBI Taxonomy" id="1502"/>
    <lineage>
        <taxon>Bacteria</taxon>
        <taxon>Bacillati</taxon>
        <taxon>Bacillota</taxon>
        <taxon>Clostridia</taxon>
        <taxon>Eubacteriales</taxon>
        <taxon>Clostridiaceae</taxon>
        <taxon>Clostridium</taxon>
    </lineage>
</organism>
<reference evidence="1" key="2">
    <citation type="submission" date="2020-07" db="EMBL/GenBank/DDBJ databases">
        <authorList>
            <consortium name="NCBI Pathogen Detection Project"/>
        </authorList>
    </citation>
    <scope>NUCLEOTIDE SEQUENCE</scope>
    <source>
        <strain evidence="1">C8</strain>
    </source>
</reference>
<dbReference type="AlphaFoldDB" id="A0A8H9QZM8"/>
<proteinExistence type="predicted"/>
<dbReference type="Proteomes" id="UP000859547">
    <property type="component" value="Unassembled WGS sequence"/>
</dbReference>
<dbReference type="EMBL" id="DACTCB010000022">
    <property type="protein sequence ID" value="HAT4309082.1"/>
    <property type="molecule type" value="Genomic_DNA"/>
</dbReference>
<accession>A0A8H9QZM8</accession>
<protein>
    <submittedName>
        <fullName evidence="1">Uncharacterized protein</fullName>
    </submittedName>
</protein>
<sequence length="114" mass="13562">MKDFRKLLASNENSSPFIRMLKRIPLGAYELSIQASEYHYCVPRETLVNLFDYEAMEVAILKNKEWVNVEQDSFFNEWKDRTEFLEEYDGMVAGYIPIRMIQSLCDYIEEKSND</sequence>
<comment type="caution">
    <text evidence="1">The sequence shown here is derived from an EMBL/GenBank/DDBJ whole genome shotgun (WGS) entry which is preliminary data.</text>
</comment>
<reference evidence="1" key="1">
    <citation type="journal article" date="2018" name="Genome Biol.">
        <title>SKESA: strategic k-mer extension for scrupulous assemblies.</title>
        <authorList>
            <person name="Souvorov A."/>
            <person name="Agarwala R."/>
            <person name="Lipman D.J."/>
        </authorList>
    </citation>
    <scope>NUCLEOTIDE SEQUENCE</scope>
    <source>
        <strain evidence="1">C8</strain>
    </source>
</reference>
<name>A0A8H9QZM8_CLOPF</name>